<dbReference type="AlphaFoldDB" id="A0A0L9TUF0"/>
<evidence type="ECO:0000256" key="1">
    <source>
        <dbReference type="SAM" id="MobiDB-lite"/>
    </source>
</evidence>
<sequence length="502" mass="56650">MYIGVNKRVLRVLRKTSCEVESQYKGLKRKEKRKRKSKEGNLLSTLQASDRTTILHLLRPRISSHSILSNGQLQSAFLSCRSSSPSSPITCASSSSKTHSLISFLEQALTFGCFLSKIENGRAFPNEIEGKKPLRQDNISKATLFHLVGTSPCSDPNAKCRYSVPLSVASAQCSLNQHLCNWKMNLELKLFPGAVVAHQNVVVQLNPQAQLVQPNSNNKFNPNRNQVWQQHPDVTLIKISQQHHRSSFMADNRPSPMADDRPPSMADNHSTSSTDEALYFNDDVIADVILLLFMDSPSPLQSSPTATATSDLFPILTSLFTLHIIDLKELRDSIEQRPINDDQIFQRNSNVVVEYKWQQENERSSYVGRENDFSEKPSSHSSACFFFFPKTLTFKFSAFSLENLHLLSTVTHFLLLRSNFRDRRRDPDVLSFPLNRSSSSFESGNSQELSDLRIEVVVGRIQIYTLGRSFTNPEGEALLEETLEEENLEDANLVDVEVKAEP</sequence>
<organism evidence="2 3">
    <name type="scientific">Phaseolus angularis</name>
    <name type="common">Azuki bean</name>
    <name type="synonym">Vigna angularis</name>
    <dbReference type="NCBI Taxonomy" id="3914"/>
    <lineage>
        <taxon>Eukaryota</taxon>
        <taxon>Viridiplantae</taxon>
        <taxon>Streptophyta</taxon>
        <taxon>Embryophyta</taxon>
        <taxon>Tracheophyta</taxon>
        <taxon>Spermatophyta</taxon>
        <taxon>Magnoliopsida</taxon>
        <taxon>eudicotyledons</taxon>
        <taxon>Gunneridae</taxon>
        <taxon>Pentapetalae</taxon>
        <taxon>rosids</taxon>
        <taxon>fabids</taxon>
        <taxon>Fabales</taxon>
        <taxon>Fabaceae</taxon>
        <taxon>Papilionoideae</taxon>
        <taxon>50 kb inversion clade</taxon>
        <taxon>NPAAA clade</taxon>
        <taxon>indigoferoid/millettioid clade</taxon>
        <taxon>Phaseoleae</taxon>
        <taxon>Vigna</taxon>
    </lineage>
</organism>
<gene>
    <name evidence="2" type="ORF">LR48_Vigan02g036800</name>
</gene>
<reference evidence="3" key="1">
    <citation type="journal article" date="2015" name="Proc. Natl. Acad. Sci. U.S.A.">
        <title>Genome sequencing of adzuki bean (Vigna angularis) provides insight into high starch and low fat accumulation and domestication.</title>
        <authorList>
            <person name="Yang K."/>
            <person name="Tian Z."/>
            <person name="Chen C."/>
            <person name="Luo L."/>
            <person name="Zhao B."/>
            <person name="Wang Z."/>
            <person name="Yu L."/>
            <person name="Li Y."/>
            <person name="Sun Y."/>
            <person name="Li W."/>
            <person name="Chen Y."/>
            <person name="Li Y."/>
            <person name="Zhang Y."/>
            <person name="Ai D."/>
            <person name="Zhao J."/>
            <person name="Shang C."/>
            <person name="Ma Y."/>
            <person name="Wu B."/>
            <person name="Wang M."/>
            <person name="Gao L."/>
            <person name="Sun D."/>
            <person name="Zhang P."/>
            <person name="Guo F."/>
            <person name="Wang W."/>
            <person name="Li Y."/>
            <person name="Wang J."/>
            <person name="Varshney R.K."/>
            <person name="Wang J."/>
            <person name="Ling H.Q."/>
            <person name="Wan P."/>
        </authorList>
    </citation>
    <scope>NUCLEOTIDE SEQUENCE</scope>
    <source>
        <strain evidence="3">cv. Jingnong 6</strain>
    </source>
</reference>
<evidence type="ECO:0000313" key="3">
    <source>
        <dbReference type="Proteomes" id="UP000053144"/>
    </source>
</evidence>
<name>A0A0L9TUF0_PHAAN</name>
<feature type="region of interest" description="Disordered" evidence="1">
    <location>
        <begin position="245"/>
        <end position="273"/>
    </location>
</feature>
<proteinExistence type="predicted"/>
<accession>A0A0L9TUF0</accession>
<protein>
    <submittedName>
        <fullName evidence="2">Uncharacterized protein</fullName>
    </submittedName>
</protein>
<evidence type="ECO:0000313" key="2">
    <source>
        <dbReference type="EMBL" id="KOM34218.1"/>
    </source>
</evidence>
<dbReference type="Gramene" id="KOM34218">
    <property type="protein sequence ID" value="KOM34218"/>
    <property type="gene ID" value="LR48_Vigan02g036800"/>
</dbReference>
<dbReference type="EMBL" id="CM003372">
    <property type="protein sequence ID" value="KOM34218.1"/>
    <property type="molecule type" value="Genomic_DNA"/>
</dbReference>
<dbReference type="Proteomes" id="UP000053144">
    <property type="component" value="Chromosome 2"/>
</dbReference>